<dbReference type="Gene3D" id="1.10.510.10">
    <property type="entry name" value="Transferase(Phosphotransferase) domain 1"/>
    <property type="match status" value="1"/>
</dbReference>
<dbReference type="OrthoDB" id="582179at2"/>
<dbReference type="PROSITE" id="PS50294">
    <property type="entry name" value="WD_REPEATS_REGION"/>
    <property type="match status" value="1"/>
</dbReference>
<name>A0A1H6C898_9ACTN</name>
<dbReference type="Pfam" id="PF00069">
    <property type="entry name" value="Pkinase"/>
    <property type="match status" value="1"/>
</dbReference>
<dbReference type="SMART" id="SM00220">
    <property type="entry name" value="S_TKc"/>
    <property type="match status" value="1"/>
</dbReference>
<dbReference type="SUPFAM" id="SSF82171">
    <property type="entry name" value="DPP6 N-terminal domain-like"/>
    <property type="match status" value="1"/>
</dbReference>
<dbReference type="Proteomes" id="UP000236723">
    <property type="component" value="Unassembled WGS sequence"/>
</dbReference>
<keyword evidence="1" id="KW-0853">WD repeat</keyword>
<keyword evidence="3" id="KW-0418">Kinase</keyword>
<feature type="repeat" description="WD" evidence="1">
    <location>
        <begin position="1083"/>
        <end position="1124"/>
    </location>
</feature>
<dbReference type="SMART" id="SM00320">
    <property type="entry name" value="WD40"/>
    <property type="match status" value="5"/>
</dbReference>
<proteinExistence type="predicted"/>
<dbReference type="PROSITE" id="PS00108">
    <property type="entry name" value="PROTEIN_KINASE_ST"/>
    <property type="match status" value="1"/>
</dbReference>
<dbReference type="PANTHER" id="PTHR44329">
    <property type="entry name" value="SERINE/THREONINE-PROTEIN KINASE TNNI3K-RELATED"/>
    <property type="match status" value="1"/>
</dbReference>
<dbReference type="InterPro" id="IPR015943">
    <property type="entry name" value="WD40/YVTN_repeat-like_dom_sf"/>
</dbReference>
<dbReference type="SUPFAM" id="SSF50998">
    <property type="entry name" value="Quinoprotein alcohol dehydrogenase-like"/>
    <property type="match status" value="1"/>
</dbReference>
<dbReference type="CDD" id="cd14014">
    <property type="entry name" value="STKc_PknB_like"/>
    <property type="match status" value="1"/>
</dbReference>
<dbReference type="InterPro" id="IPR049052">
    <property type="entry name" value="nSTAND1"/>
</dbReference>
<dbReference type="Pfam" id="PF00400">
    <property type="entry name" value="WD40"/>
    <property type="match status" value="2"/>
</dbReference>
<feature type="domain" description="Protein kinase" evidence="2">
    <location>
        <begin position="17"/>
        <end position="264"/>
    </location>
</feature>
<keyword evidence="3" id="KW-0808">Transferase</keyword>
<dbReference type="PROSITE" id="PS50082">
    <property type="entry name" value="WD_REPEATS_2"/>
    <property type="match status" value="1"/>
</dbReference>
<dbReference type="PROSITE" id="PS50011">
    <property type="entry name" value="PROTEIN_KINASE_DOM"/>
    <property type="match status" value="1"/>
</dbReference>
<dbReference type="InterPro" id="IPR011047">
    <property type="entry name" value="Quinoprotein_ADH-like_sf"/>
</dbReference>
<dbReference type="RefSeq" id="WP_103939516.1">
    <property type="nucleotide sequence ID" value="NZ_FNVO01000009.1"/>
</dbReference>
<keyword evidence="3" id="KW-0723">Serine/threonine-protein kinase</keyword>
<dbReference type="GO" id="GO:0004674">
    <property type="term" value="F:protein serine/threonine kinase activity"/>
    <property type="evidence" value="ECO:0007669"/>
    <property type="project" value="UniProtKB-KW"/>
</dbReference>
<accession>A0A1H6C898</accession>
<dbReference type="Pfam" id="PF20703">
    <property type="entry name" value="nSTAND1"/>
    <property type="match status" value="1"/>
</dbReference>
<dbReference type="InterPro" id="IPR011009">
    <property type="entry name" value="Kinase-like_dom_sf"/>
</dbReference>
<protein>
    <submittedName>
        <fullName evidence="3">Serine/threonine protein kinase</fullName>
    </submittedName>
</protein>
<gene>
    <name evidence="3" type="ORF">SAMN04489712_10960</name>
</gene>
<dbReference type="GO" id="GO:0005524">
    <property type="term" value="F:ATP binding"/>
    <property type="evidence" value="ECO:0007669"/>
    <property type="project" value="InterPro"/>
</dbReference>
<dbReference type="InterPro" id="IPR000719">
    <property type="entry name" value="Prot_kinase_dom"/>
</dbReference>
<dbReference type="SUPFAM" id="SSF56112">
    <property type="entry name" value="Protein kinase-like (PK-like)"/>
    <property type="match status" value="1"/>
</dbReference>
<evidence type="ECO:0000256" key="1">
    <source>
        <dbReference type="PROSITE-ProRule" id="PRU00221"/>
    </source>
</evidence>
<evidence type="ECO:0000259" key="2">
    <source>
        <dbReference type="PROSITE" id="PS50011"/>
    </source>
</evidence>
<organism evidence="3 4">
    <name type="scientific">Thermomonospora echinospora</name>
    <dbReference type="NCBI Taxonomy" id="1992"/>
    <lineage>
        <taxon>Bacteria</taxon>
        <taxon>Bacillati</taxon>
        <taxon>Actinomycetota</taxon>
        <taxon>Actinomycetes</taxon>
        <taxon>Streptosporangiales</taxon>
        <taxon>Thermomonosporaceae</taxon>
        <taxon>Thermomonospora</taxon>
    </lineage>
</organism>
<evidence type="ECO:0000313" key="4">
    <source>
        <dbReference type="Proteomes" id="UP000236723"/>
    </source>
</evidence>
<dbReference type="EMBL" id="FNVO01000009">
    <property type="protein sequence ID" value="SEG69199.1"/>
    <property type="molecule type" value="Genomic_DNA"/>
</dbReference>
<sequence>MGHARLVPGDPRQLGDYWLAGRLGAGGQGVVYEGYAADGTRVAIKTLHGDLLEDGVREAFAREVEAARRVASFCTARILAVELGGERPYVVSEYVPGPDLQRAVAADGPFEPGRLHQLAVGVATALTAIHQAGVIHRDLKPANVLLGPGGPRVIDFGIARTDEMSRSATGQVKGTPRYMAPEVFRGERAGPAADVWAWGALVLFAATGRPPFTGDQLTALMHSVLNDEPDLGPLHDPLRRAVAAALAKNPAERPSAQRILLALLGGSNETARLLNAGSRAAAEVEEDRTRLTPSLGDTAEQVYAGLSPAARAAVPPMMLRLVTPGEGAEDTVRRADLREFDDGHTDPRAVGEVLGAFTNAGMLTRDGDTVALTTAALLRAWPRLRAWVDAERAGLSVHRALTDAALLWDRHGRKNGDLYQGTRLEGAMGWAATGRLNATLNRVESAFLDACAALARQRARTRRLLVAALSGLLVVAVAASVVATVQQRTAARQRDEAVARRVAAQAGTLRATDPRTSRRLAIAAARLADVRETRSELLNALNQPEEDSFTAPGFRMNDTPSDLAADGRTLVVAESTTVRLWDLDTRRPIREFRTPGPAVHDVAISPDRRTLVTTAATGGTLRFWDAGSGRPLGEAIDTGAGDDPAAVFFGKSNNVVVVWTGGSVQLWDVPGRRRLLRIERDVSTLSFNDVSPDGRYLVLRPDGKEAELWDVPGRRKVPLSRIWPDDPDGGLDDDGDLIEFSPDGRLVARSVAGAIRIGELGSDETQYLGESSGHGLVFSQDGGFVTDGTRLWKLHLGESGGLSTGTGETLRRGVEDADCSRVWFGPGNRILRCDDSHGAIRTLDISDYTRPSMLRHGEYSTESAHPASFDETGTLMAAGEHIWDVHARRVVHPPLREPPAEPDGNIEGTERLSPDGRLISRFSGPGVAIQILEVATGRQVAAFTDPAFLPDRPSRAEWIDLAFSPDGGTVAVYAEHDGKKKLQFWDVATARRLSSIDVKTPEPLLSLRVPGLFFDRSGRRVLLGNSEGMFDVRSGRPLSPRPPPLGSVLALSPDGETAVISSNNSTDLVLWNPRTGETVGPPLRSGPGVVSVAGFSPDGRTLATGDGDGTVRLWDAEIGRQFSFTLLAHPSQIEGLAFDRNGRSLYTLSLDGTFREHVLDPARALPALCAKTGGPLTAEEWDRYIPELPYRKTC</sequence>
<keyword evidence="4" id="KW-1185">Reference proteome</keyword>
<dbReference type="InterPro" id="IPR008271">
    <property type="entry name" value="Ser/Thr_kinase_AS"/>
</dbReference>
<reference evidence="4" key="1">
    <citation type="submission" date="2016-10" db="EMBL/GenBank/DDBJ databases">
        <authorList>
            <person name="Varghese N."/>
            <person name="Submissions S."/>
        </authorList>
    </citation>
    <scope>NUCLEOTIDE SEQUENCE [LARGE SCALE GENOMIC DNA]</scope>
    <source>
        <strain evidence="4">DSM 43163</strain>
    </source>
</reference>
<evidence type="ECO:0000313" key="3">
    <source>
        <dbReference type="EMBL" id="SEG69199.1"/>
    </source>
</evidence>
<dbReference type="PANTHER" id="PTHR44329:SF289">
    <property type="entry name" value="SERINE_THREONINE-PROTEIN KINASE VIK"/>
    <property type="match status" value="1"/>
</dbReference>
<dbReference type="InterPro" id="IPR051681">
    <property type="entry name" value="Ser/Thr_Kinases-Pseudokinases"/>
</dbReference>
<dbReference type="InterPro" id="IPR001680">
    <property type="entry name" value="WD40_rpt"/>
</dbReference>
<dbReference type="Gene3D" id="2.130.10.10">
    <property type="entry name" value="YVTN repeat-like/Quinoprotein amine dehydrogenase"/>
    <property type="match status" value="3"/>
</dbReference>
<dbReference type="AlphaFoldDB" id="A0A1H6C898"/>